<dbReference type="AlphaFoldDB" id="A0AAV0RP84"/>
<sequence>VSGPLQAIDVSVGGRLRDGGPLGDWKGLLQWLCKWLRARSGYLRCGPLERWESCRLRRLREEGGMGEERFVHRLSQEQKDPSFASELIHPSAVNLLCSAWSNQLANLRGSERNWKILRSPEWGPLNDRGDGYILWAKEQSGLGSVSVSNEPLLYKENSSVLPRRNKKAYVMYLNGTTVLRTFEIRDSRVFMGRVVPAEVRFAIRREQIIFCVPDNPDYPKFSVNAFLKTSFSAVPTEAEAVVNYGDVTGCVVHLTIPEFSSNGVLGFELIIENSRGDKATVYYSGTEITKYLEFAGESEARLPLITTITAVTRKSSYNPNCFNLEP</sequence>
<comment type="caution">
    <text evidence="1">The sequence shown here is derived from an EMBL/GenBank/DDBJ whole genome shotgun (WGS) entry which is preliminary data.</text>
</comment>
<organism evidence="1 2">
    <name type="scientific">Linum tenue</name>
    <dbReference type="NCBI Taxonomy" id="586396"/>
    <lineage>
        <taxon>Eukaryota</taxon>
        <taxon>Viridiplantae</taxon>
        <taxon>Streptophyta</taxon>
        <taxon>Embryophyta</taxon>
        <taxon>Tracheophyta</taxon>
        <taxon>Spermatophyta</taxon>
        <taxon>Magnoliopsida</taxon>
        <taxon>eudicotyledons</taxon>
        <taxon>Gunneridae</taxon>
        <taxon>Pentapetalae</taxon>
        <taxon>rosids</taxon>
        <taxon>fabids</taxon>
        <taxon>Malpighiales</taxon>
        <taxon>Linaceae</taxon>
        <taxon>Linum</taxon>
    </lineage>
</organism>
<dbReference type="EMBL" id="CAMGYJ010000011">
    <property type="protein sequence ID" value="CAI0559076.1"/>
    <property type="molecule type" value="Genomic_DNA"/>
</dbReference>
<accession>A0AAV0RP84</accession>
<name>A0AAV0RP84_9ROSI</name>
<keyword evidence="2" id="KW-1185">Reference proteome</keyword>
<gene>
    <name evidence="1" type="ORF">LITE_LOCUS49043</name>
</gene>
<protein>
    <submittedName>
        <fullName evidence="1">Uncharacterized protein</fullName>
    </submittedName>
</protein>
<evidence type="ECO:0000313" key="1">
    <source>
        <dbReference type="EMBL" id="CAI0559076.1"/>
    </source>
</evidence>
<evidence type="ECO:0000313" key="2">
    <source>
        <dbReference type="Proteomes" id="UP001154282"/>
    </source>
</evidence>
<dbReference type="Proteomes" id="UP001154282">
    <property type="component" value="Unassembled WGS sequence"/>
</dbReference>
<proteinExistence type="predicted"/>
<reference evidence="1" key="1">
    <citation type="submission" date="2022-08" db="EMBL/GenBank/DDBJ databases">
        <authorList>
            <person name="Gutierrez-Valencia J."/>
        </authorList>
    </citation>
    <scope>NUCLEOTIDE SEQUENCE</scope>
</reference>
<feature type="non-terminal residue" evidence="1">
    <location>
        <position position="1"/>
    </location>
</feature>